<dbReference type="AlphaFoldDB" id="A0A8H5YU42"/>
<reference evidence="4 5" key="1">
    <citation type="submission" date="2020-05" db="EMBL/GenBank/DDBJ databases">
        <title>Identification and distribution of gene clusters putatively required for synthesis of sphingolipid metabolism inhibitors in phylogenetically diverse species of the filamentous fungus Fusarium.</title>
        <authorList>
            <person name="Kim H.-S."/>
            <person name="Busman M."/>
            <person name="Brown D.W."/>
            <person name="Divon H."/>
            <person name="Uhlig S."/>
            <person name="Proctor R.H."/>
        </authorList>
    </citation>
    <scope>NUCLEOTIDE SEQUENCE [LARGE SCALE GENOMIC DNA]</scope>
    <source>
        <strain evidence="4 5">NRRL 26131</strain>
    </source>
</reference>
<accession>A0A8H5YU42</accession>
<dbReference type="PROSITE" id="PS50048">
    <property type="entry name" value="ZN2_CY6_FUNGAL_2"/>
    <property type="match status" value="1"/>
</dbReference>
<evidence type="ECO:0000313" key="5">
    <source>
        <dbReference type="Proteomes" id="UP000532311"/>
    </source>
</evidence>
<dbReference type="InterPro" id="IPR001138">
    <property type="entry name" value="Zn2Cys6_DnaBD"/>
</dbReference>
<dbReference type="Pfam" id="PF00172">
    <property type="entry name" value="Zn_clus"/>
    <property type="match status" value="1"/>
</dbReference>
<protein>
    <recommendedName>
        <fullName evidence="3">Zn(2)-C6 fungal-type domain-containing protein</fullName>
    </recommendedName>
</protein>
<organism evidence="4 5">
    <name type="scientific">Fusarium globosum</name>
    <dbReference type="NCBI Taxonomy" id="78864"/>
    <lineage>
        <taxon>Eukaryota</taxon>
        <taxon>Fungi</taxon>
        <taxon>Dikarya</taxon>
        <taxon>Ascomycota</taxon>
        <taxon>Pezizomycotina</taxon>
        <taxon>Sordariomycetes</taxon>
        <taxon>Hypocreomycetidae</taxon>
        <taxon>Hypocreales</taxon>
        <taxon>Nectriaceae</taxon>
        <taxon>Fusarium</taxon>
        <taxon>Fusarium fujikuroi species complex</taxon>
    </lineage>
</organism>
<proteinExistence type="predicted"/>
<feature type="compositionally biased region" description="Low complexity" evidence="2">
    <location>
        <begin position="1"/>
        <end position="10"/>
    </location>
</feature>
<feature type="domain" description="Zn(2)-C6 fungal-type" evidence="3">
    <location>
        <begin position="29"/>
        <end position="59"/>
    </location>
</feature>
<name>A0A8H5YU42_9HYPO</name>
<dbReference type="InterPro" id="IPR036864">
    <property type="entry name" value="Zn2-C6_fun-type_DNA-bd_sf"/>
</dbReference>
<keyword evidence="5" id="KW-1185">Reference proteome</keyword>
<dbReference type="Proteomes" id="UP000532311">
    <property type="component" value="Unassembled WGS sequence"/>
</dbReference>
<gene>
    <name evidence="4" type="ORF">FGLOB1_2175</name>
</gene>
<evidence type="ECO:0000256" key="1">
    <source>
        <dbReference type="ARBA" id="ARBA00023242"/>
    </source>
</evidence>
<dbReference type="CDD" id="cd00067">
    <property type="entry name" value="GAL4"/>
    <property type="match status" value="1"/>
</dbReference>
<dbReference type="Gene3D" id="4.10.240.10">
    <property type="entry name" value="Zn(2)-C6 fungal-type DNA-binding domain"/>
    <property type="match status" value="1"/>
</dbReference>
<dbReference type="EMBL" id="JAAQPF010000075">
    <property type="protein sequence ID" value="KAF5717325.1"/>
    <property type="molecule type" value="Genomic_DNA"/>
</dbReference>
<comment type="caution">
    <text evidence="4">The sequence shown here is derived from an EMBL/GenBank/DDBJ whole genome shotgun (WGS) entry which is preliminary data.</text>
</comment>
<sequence length="567" mass="63321">MENASSSSSSRQAQPPKRKRVERGRSKNGCLTCLTKKVKCDETRPQCNRCVRLKLECRWATQMQPLAERRRGLGPIKQRERWTPPTIVPKIDDAVSEGSQSVTPPALTPSGELQLSEGLPVDISFDVLPVENEVVSASPTIFPDIPPEDIINPIALPQYSHDSSQLILYPTPSFDLLSLFPSFSFTTPTEPAPSIGSDDVQAMTFHSTVLAPMKSTRKAALSAHSIFLNFAVQNPMALHFLLAFSHSELAIHHGFSHRPPLESYLHFQNGSQLLSQALVTLSPTNHAAMMLSFLYLYMFWMRRDPLEVERLRELSNSILAYVTTFSLDEVCANSSGSTGTSEPVTLSRILTYIYDRDVFCGFFGCGSAFAGYVSQKHETRQRIWLLSRMPILPEQTETWFSQSNELAVFGKDLEIRNKLDKIREEQNFLFTLSRDFAQQSTKPPLMALVAVTIFHALEIYLHRSRDTFFGETPVPADIERALQELVSAAYHTIPVGPVQLLERFQWALLIGGIETHDPVYRDWISASISDPVIKGVYNLAVSAKTLSAKGISMAAVRELVSKQTTAS</sequence>
<dbReference type="SUPFAM" id="SSF57701">
    <property type="entry name" value="Zn2/Cys6 DNA-binding domain"/>
    <property type="match status" value="1"/>
</dbReference>
<evidence type="ECO:0000313" key="4">
    <source>
        <dbReference type="EMBL" id="KAF5717325.1"/>
    </source>
</evidence>
<feature type="region of interest" description="Disordered" evidence="2">
    <location>
        <begin position="1"/>
        <end position="25"/>
    </location>
</feature>
<dbReference type="SMART" id="SM00066">
    <property type="entry name" value="GAL4"/>
    <property type="match status" value="1"/>
</dbReference>
<keyword evidence="1" id="KW-0539">Nucleus</keyword>
<dbReference type="PANTHER" id="PTHR37534:SF46">
    <property type="entry name" value="ZN(II)2CYS6 TRANSCRIPTION FACTOR (EUROFUNG)"/>
    <property type="match status" value="1"/>
</dbReference>
<dbReference type="PANTHER" id="PTHR37534">
    <property type="entry name" value="TRANSCRIPTIONAL ACTIVATOR PROTEIN UGA3"/>
    <property type="match status" value="1"/>
</dbReference>
<evidence type="ECO:0000259" key="3">
    <source>
        <dbReference type="PROSITE" id="PS50048"/>
    </source>
</evidence>
<evidence type="ECO:0000256" key="2">
    <source>
        <dbReference type="SAM" id="MobiDB-lite"/>
    </source>
</evidence>
<dbReference type="GO" id="GO:0008270">
    <property type="term" value="F:zinc ion binding"/>
    <property type="evidence" value="ECO:0007669"/>
    <property type="project" value="InterPro"/>
</dbReference>
<dbReference type="GO" id="GO:0000981">
    <property type="term" value="F:DNA-binding transcription factor activity, RNA polymerase II-specific"/>
    <property type="evidence" value="ECO:0007669"/>
    <property type="project" value="InterPro"/>
</dbReference>